<name>A0A1I6HUQ3_9EURY</name>
<gene>
    <name evidence="3" type="ORF">SAMN04488124_2482</name>
</gene>
<feature type="region of interest" description="Disordered" evidence="1">
    <location>
        <begin position="34"/>
        <end position="77"/>
    </location>
</feature>
<accession>A0A1I6HUQ3</accession>
<evidence type="ECO:0000313" key="4">
    <source>
        <dbReference type="Proteomes" id="UP000243250"/>
    </source>
</evidence>
<feature type="compositionally biased region" description="Acidic residues" evidence="1">
    <location>
        <begin position="39"/>
        <end position="69"/>
    </location>
</feature>
<reference evidence="4" key="1">
    <citation type="submission" date="2016-10" db="EMBL/GenBank/DDBJ databases">
        <authorList>
            <person name="Varghese N."/>
            <person name="Submissions S."/>
        </authorList>
    </citation>
    <scope>NUCLEOTIDE SEQUENCE [LARGE SCALE GENOMIC DNA]</scope>
    <source>
        <strain evidence="4">CGMCC 1.8711</strain>
    </source>
</reference>
<dbReference type="Pfam" id="PF25950">
    <property type="entry name" value="DUF7988"/>
    <property type="match status" value="1"/>
</dbReference>
<dbReference type="EMBL" id="FOYS01000004">
    <property type="protein sequence ID" value="SFR58173.1"/>
    <property type="molecule type" value="Genomic_DNA"/>
</dbReference>
<dbReference type="RefSeq" id="WP_089881341.1">
    <property type="nucleotide sequence ID" value="NZ_FOYS01000004.1"/>
</dbReference>
<dbReference type="InterPro" id="IPR058294">
    <property type="entry name" value="DUF7988"/>
</dbReference>
<dbReference type="Proteomes" id="UP000243250">
    <property type="component" value="Unassembled WGS sequence"/>
</dbReference>
<organism evidence="3 4">
    <name type="scientific">Halogeometricum limi</name>
    <dbReference type="NCBI Taxonomy" id="555875"/>
    <lineage>
        <taxon>Archaea</taxon>
        <taxon>Methanobacteriati</taxon>
        <taxon>Methanobacteriota</taxon>
        <taxon>Stenosarchaea group</taxon>
        <taxon>Halobacteria</taxon>
        <taxon>Halobacteriales</taxon>
        <taxon>Haloferacaceae</taxon>
        <taxon>Halogeometricum</taxon>
    </lineage>
</organism>
<evidence type="ECO:0000313" key="3">
    <source>
        <dbReference type="EMBL" id="SFR58173.1"/>
    </source>
</evidence>
<evidence type="ECO:0000256" key="1">
    <source>
        <dbReference type="SAM" id="MobiDB-lite"/>
    </source>
</evidence>
<proteinExistence type="predicted"/>
<feature type="domain" description="DUF7988" evidence="2">
    <location>
        <begin position="7"/>
        <end position="171"/>
    </location>
</feature>
<sequence length="171" mass="18302">MSETTTRVEKRLRSEHREVLDGLVACADAVVAEWASENGDWDEGDDESNEGDDESNEGDDESNEGDDESAAAWTTDRDSVVPALEHALDASGLLLHLPNVLADLVSVTGHPMPAPPVAAPPYVVVTSEGVLLRASLDGARLVVSLRVFAVEPDAETRYVRRDGVAVGVELR</sequence>
<dbReference type="AlphaFoldDB" id="A0A1I6HUQ3"/>
<evidence type="ECO:0000259" key="2">
    <source>
        <dbReference type="Pfam" id="PF25950"/>
    </source>
</evidence>
<dbReference type="OrthoDB" id="168840at2157"/>
<protein>
    <recommendedName>
        <fullName evidence="2">DUF7988 domain-containing protein</fullName>
    </recommendedName>
</protein>
<keyword evidence="4" id="KW-1185">Reference proteome</keyword>